<dbReference type="InterPro" id="IPR013096">
    <property type="entry name" value="Cupin_2"/>
</dbReference>
<dbReference type="InterPro" id="IPR051610">
    <property type="entry name" value="GPI/OXD"/>
</dbReference>
<keyword evidence="4" id="KW-1185">Reference proteome</keyword>
<dbReference type="STRING" id="538381.GCA_001696535_03580"/>
<dbReference type="InterPro" id="IPR014710">
    <property type="entry name" value="RmlC-like_jellyroll"/>
</dbReference>
<keyword evidence="1" id="KW-0479">Metal-binding</keyword>
<organism evidence="3 4">
    <name type="scientific">Stappia indica</name>
    <dbReference type="NCBI Taxonomy" id="538381"/>
    <lineage>
        <taxon>Bacteria</taxon>
        <taxon>Pseudomonadati</taxon>
        <taxon>Pseudomonadota</taxon>
        <taxon>Alphaproteobacteria</taxon>
        <taxon>Hyphomicrobiales</taxon>
        <taxon>Stappiaceae</taxon>
        <taxon>Stappia</taxon>
    </lineage>
</organism>
<feature type="domain" description="Cupin type-2" evidence="2">
    <location>
        <begin position="47"/>
        <end position="119"/>
    </location>
</feature>
<sequence length="170" mass="17899">MTSPFVRPPIVRPDALPLQIQRHGEAFEAGTAAIAAPLGARHLGARYVEVPAGKKAWPFHCHHANDEMFVILAGSGRLRFGADEHAVSAGDVVVCPAGGPQTAHQLIAGPDAPLRYLAISSMREPDVMEYPDSGKLVVFAGSAPGGDKAARRLDLVLRGDATAGYWDGEG</sequence>
<reference evidence="3 4" key="1">
    <citation type="submission" date="2017-08" db="EMBL/GenBank/DDBJ databases">
        <authorList>
            <person name="de Groot N.N."/>
        </authorList>
    </citation>
    <scope>NUCLEOTIDE SEQUENCE [LARGE SCALE GENOMIC DNA]</scope>
    <source>
        <strain evidence="3 4">USBA 352</strain>
    </source>
</reference>
<dbReference type="PANTHER" id="PTHR35848:SF6">
    <property type="entry name" value="CUPIN TYPE-2 DOMAIN-CONTAINING PROTEIN"/>
    <property type="match status" value="1"/>
</dbReference>
<dbReference type="Gene3D" id="2.60.120.10">
    <property type="entry name" value="Jelly Rolls"/>
    <property type="match status" value="1"/>
</dbReference>
<name>A0A285SY05_9HYPH</name>
<evidence type="ECO:0000313" key="4">
    <source>
        <dbReference type="Proteomes" id="UP000219331"/>
    </source>
</evidence>
<dbReference type="InterPro" id="IPR011051">
    <property type="entry name" value="RmlC_Cupin_sf"/>
</dbReference>
<dbReference type="OrthoDB" id="116921at2"/>
<protein>
    <submittedName>
        <fullName evidence="3">Uncharacterized conserved protein, cupin superfamily</fullName>
    </submittedName>
</protein>
<proteinExistence type="predicted"/>
<dbReference type="GO" id="GO:0046872">
    <property type="term" value="F:metal ion binding"/>
    <property type="evidence" value="ECO:0007669"/>
    <property type="project" value="UniProtKB-KW"/>
</dbReference>
<evidence type="ECO:0000259" key="2">
    <source>
        <dbReference type="Pfam" id="PF07883"/>
    </source>
</evidence>
<dbReference type="PANTHER" id="PTHR35848">
    <property type="entry name" value="OXALATE-BINDING PROTEIN"/>
    <property type="match status" value="1"/>
</dbReference>
<dbReference type="Proteomes" id="UP000219331">
    <property type="component" value="Unassembled WGS sequence"/>
</dbReference>
<accession>A0A285SY05</accession>
<evidence type="ECO:0000256" key="1">
    <source>
        <dbReference type="ARBA" id="ARBA00022723"/>
    </source>
</evidence>
<dbReference type="CDD" id="cd02224">
    <property type="entry name" value="cupin_SPO2919-like"/>
    <property type="match status" value="1"/>
</dbReference>
<evidence type="ECO:0000313" key="3">
    <source>
        <dbReference type="EMBL" id="SOC12954.1"/>
    </source>
</evidence>
<dbReference type="SUPFAM" id="SSF51182">
    <property type="entry name" value="RmlC-like cupins"/>
    <property type="match status" value="1"/>
</dbReference>
<gene>
    <name evidence="3" type="ORF">SAMN05421512_10760</name>
</gene>
<dbReference type="EMBL" id="OBML01000007">
    <property type="protein sequence ID" value="SOC12954.1"/>
    <property type="molecule type" value="Genomic_DNA"/>
</dbReference>
<dbReference type="Pfam" id="PF07883">
    <property type="entry name" value="Cupin_2"/>
    <property type="match status" value="1"/>
</dbReference>
<dbReference type="RefSeq" id="WP_097175278.1">
    <property type="nucleotide sequence ID" value="NZ_OBML01000007.1"/>
</dbReference>
<dbReference type="AlphaFoldDB" id="A0A285SY05"/>